<sequence length="237" mass="26405">MAFTKFTQRQSIQQHVKTVAEFTLVKDNVRQKESSVANVPSRTTLQSPCISWQVRGLIETKKHIAVATFYIAKTTNSGNLISATTAQEIGLINLNLNKVSTTKNNNLDKILNKPGTNIPADYLPHHPTLTSSKQASMTEDYINLIACCSVPKTLTLDEVETAMDSDKTLCGSAIKLNKWHYDLVKAFKPVKDELTITSKGVVLRGTRIVLPQSLQQPCSRHCSRHPSWTEQKQSPYP</sequence>
<dbReference type="OrthoDB" id="417598at2759"/>
<organism evidence="1 2">
    <name type="scientific">Paramuricea clavata</name>
    <name type="common">Red gorgonian</name>
    <name type="synonym">Violescent sea-whip</name>
    <dbReference type="NCBI Taxonomy" id="317549"/>
    <lineage>
        <taxon>Eukaryota</taxon>
        <taxon>Metazoa</taxon>
        <taxon>Cnidaria</taxon>
        <taxon>Anthozoa</taxon>
        <taxon>Octocorallia</taxon>
        <taxon>Malacalcyonacea</taxon>
        <taxon>Plexauridae</taxon>
        <taxon>Paramuricea</taxon>
    </lineage>
</organism>
<name>A0A7D9I478_PARCT</name>
<keyword evidence="2" id="KW-1185">Reference proteome</keyword>
<reference evidence="1" key="1">
    <citation type="submission" date="2020-04" db="EMBL/GenBank/DDBJ databases">
        <authorList>
            <person name="Alioto T."/>
            <person name="Alioto T."/>
            <person name="Gomez Garrido J."/>
        </authorList>
    </citation>
    <scope>NUCLEOTIDE SEQUENCE</scope>
    <source>
        <strain evidence="1">A484AB</strain>
    </source>
</reference>
<proteinExistence type="predicted"/>
<comment type="caution">
    <text evidence="1">The sequence shown here is derived from an EMBL/GenBank/DDBJ whole genome shotgun (WGS) entry which is preliminary data.</text>
</comment>
<dbReference type="AlphaFoldDB" id="A0A7D9I478"/>
<evidence type="ECO:0000313" key="2">
    <source>
        <dbReference type="Proteomes" id="UP001152795"/>
    </source>
</evidence>
<evidence type="ECO:0000313" key="1">
    <source>
        <dbReference type="EMBL" id="CAB3997225.1"/>
    </source>
</evidence>
<dbReference type="EMBL" id="CACRXK020003051">
    <property type="protein sequence ID" value="CAB3997225.1"/>
    <property type="molecule type" value="Genomic_DNA"/>
</dbReference>
<dbReference type="Proteomes" id="UP001152795">
    <property type="component" value="Unassembled WGS sequence"/>
</dbReference>
<protein>
    <submittedName>
        <fullName evidence="1">Uncharacterized protein</fullName>
    </submittedName>
</protein>
<accession>A0A7D9I478</accession>
<gene>
    <name evidence="1" type="ORF">PACLA_8A040445</name>
</gene>